<reference evidence="3" key="1">
    <citation type="submission" date="2021-06" db="EMBL/GenBank/DDBJ databases">
        <title>Comparative genomics, transcriptomics and evolutionary studies reveal genomic signatures of adaptation to plant cell wall in hemibiotrophic fungi.</title>
        <authorList>
            <consortium name="DOE Joint Genome Institute"/>
            <person name="Baroncelli R."/>
            <person name="Diaz J.F."/>
            <person name="Benocci T."/>
            <person name="Peng M."/>
            <person name="Battaglia E."/>
            <person name="Haridas S."/>
            <person name="Andreopoulos W."/>
            <person name="Labutti K."/>
            <person name="Pangilinan J."/>
            <person name="Floch G.L."/>
            <person name="Makela M.R."/>
            <person name="Henrissat B."/>
            <person name="Grigoriev I.V."/>
            <person name="Crouch J.A."/>
            <person name="De Vries R.P."/>
            <person name="Sukno S.A."/>
            <person name="Thon M.R."/>
        </authorList>
    </citation>
    <scope>NUCLEOTIDE SEQUENCE</scope>
    <source>
        <strain evidence="3">MAFF235873</strain>
    </source>
</reference>
<name>A0AAD9H384_9PEZI</name>
<comment type="caution">
    <text evidence="3">The sequence shown here is derived from an EMBL/GenBank/DDBJ whole genome shotgun (WGS) entry which is preliminary data.</text>
</comment>
<comment type="similarity">
    <text evidence="2">Belongs to the ustYa family.</text>
</comment>
<comment type="pathway">
    <text evidence="1">Mycotoxin biosynthesis.</text>
</comment>
<evidence type="ECO:0000313" key="3">
    <source>
        <dbReference type="EMBL" id="KAK2020704.1"/>
    </source>
</evidence>
<dbReference type="PANTHER" id="PTHR33365">
    <property type="entry name" value="YALI0B05434P"/>
    <property type="match status" value="1"/>
</dbReference>
<gene>
    <name evidence="3" type="ORF">LX32DRAFT_606070</name>
</gene>
<dbReference type="GO" id="GO:0043386">
    <property type="term" value="P:mycotoxin biosynthetic process"/>
    <property type="evidence" value="ECO:0007669"/>
    <property type="project" value="InterPro"/>
</dbReference>
<evidence type="ECO:0000256" key="2">
    <source>
        <dbReference type="ARBA" id="ARBA00035112"/>
    </source>
</evidence>
<dbReference type="EMBL" id="MU843188">
    <property type="protein sequence ID" value="KAK2020704.1"/>
    <property type="molecule type" value="Genomic_DNA"/>
</dbReference>
<evidence type="ECO:0000313" key="4">
    <source>
        <dbReference type="Proteomes" id="UP001232148"/>
    </source>
</evidence>
<proteinExistence type="inferred from homology"/>
<dbReference type="Proteomes" id="UP001232148">
    <property type="component" value="Unassembled WGS sequence"/>
</dbReference>
<sequence length="108" mass="12385">MQVYHYLHCINALRRGVYQDVYGTPSESHLVHLDHCVDMLRLAVQCQSDMTPMLYFNPANDPDTMLIKSHDHTCRNFKTLHEWAMARSTCKDNVTCAIEVGKEVGGEM</sequence>
<accession>A0AAD9H384</accession>
<dbReference type="InterPro" id="IPR021765">
    <property type="entry name" value="UstYa-like"/>
</dbReference>
<dbReference type="AlphaFoldDB" id="A0AAD9H384"/>
<evidence type="ECO:0008006" key="5">
    <source>
        <dbReference type="Google" id="ProtNLM"/>
    </source>
</evidence>
<protein>
    <recommendedName>
        <fullName evidence="5">Tat pathway signal sequence</fullName>
    </recommendedName>
</protein>
<keyword evidence="4" id="KW-1185">Reference proteome</keyword>
<dbReference type="PANTHER" id="PTHR33365:SF4">
    <property type="entry name" value="CYCLOCHLOROTINE BIOSYNTHESIS PROTEIN O"/>
    <property type="match status" value="1"/>
</dbReference>
<organism evidence="3 4">
    <name type="scientific">Colletotrichum zoysiae</name>
    <dbReference type="NCBI Taxonomy" id="1216348"/>
    <lineage>
        <taxon>Eukaryota</taxon>
        <taxon>Fungi</taxon>
        <taxon>Dikarya</taxon>
        <taxon>Ascomycota</taxon>
        <taxon>Pezizomycotina</taxon>
        <taxon>Sordariomycetes</taxon>
        <taxon>Hypocreomycetidae</taxon>
        <taxon>Glomerellales</taxon>
        <taxon>Glomerellaceae</taxon>
        <taxon>Colletotrichum</taxon>
        <taxon>Colletotrichum graminicola species complex</taxon>
    </lineage>
</organism>
<dbReference type="Pfam" id="PF11807">
    <property type="entry name" value="UstYa"/>
    <property type="match status" value="1"/>
</dbReference>
<evidence type="ECO:0000256" key="1">
    <source>
        <dbReference type="ARBA" id="ARBA00004685"/>
    </source>
</evidence>